<reference evidence="2" key="2">
    <citation type="submission" date="2021-09" db="EMBL/GenBank/DDBJ databases">
        <authorList>
            <person name="Jia N."/>
            <person name="Wang J."/>
            <person name="Shi W."/>
            <person name="Du L."/>
            <person name="Sun Y."/>
            <person name="Zhan W."/>
            <person name="Jiang J."/>
            <person name="Wang Q."/>
            <person name="Zhang B."/>
            <person name="Ji P."/>
            <person name="Sakyi L.B."/>
            <person name="Cui X."/>
            <person name="Yuan T."/>
            <person name="Jiang B."/>
            <person name="Yang W."/>
            <person name="Lam T.T.-Y."/>
            <person name="Chang Q."/>
            <person name="Ding S."/>
            <person name="Wang X."/>
            <person name="Zhu J."/>
            <person name="Ruan X."/>
            <person name="Zhao L."/>
            <person name="Wei J."/>
            <person name="Que T."/>
            <person name="Du C."/>
            <person name="Cheng J."/>
            <person name="Dai P."/>
            <person name="Han X."/>
            <person name="Huang E."/>
            <person name="Gao Y."/>
            <person name="Liu J."/>
            <person name="Shao H."/>
            <person name="Ye R."/>
            <person name="Li L."/>
            <person name="Wei W."/>
            <person name="Wang X."/>
            <person name="Wang C."/>
            <person name="Huo Q."/>
            <person name="Li W."/>
            <person name="Guo W."/>
            <person name="Chen H."/>
            <person name="Chen S."/>
            <person name="Zhou L."/>
            <person name="Zhou L."/>
            <person name="Ni X."/>
            <person name="Tian J."/>
            <person name="Zhou Y."/>
            <person name="Sheng Y."/>
            <person name="Liu T."/>
            <person name="Pan Y."/>
            <person name="Xia L."/>
            <person name="Li J."/>
            <person name="Zhao F."/>
            <person name="Cao W."/>
        </authorList>
    </citation>
    <scope>NUCLEOTIDE SEQUENCE</scope>
    <source>
        <strain evidence="2">Rmic-2018</strain>
        <tissue evidence="2">Larvae</tissue>
    </source>
</reference>
<protein>
    <submittedName>
        <fullName evidence="2">Uncharacterized protein</fullName>
    </submittedName>
</protein>
<organism evidence="2 3">
    <name type="scientific">Rhipicephalus microplus</name>
    <name type="common">Cattle tick</name>
    <name type="synonym">Boophilus microplus</name>
    <dbReference type="NCBI Taxonomy" id="6941"/>
    <lineage>
        <taxon>Eukaryota</taxon>
        <taxon>Metazoa</taxon>
        <taxon>Ecdysozoa</taxon>
        <taxon>Arthropoda</taxon>
        <taxon>Chelicerata</taxon>
        <taxon>Arachnida</taxon>
        <taxon>Acari</taxon>
        <taxon>Parasitiformes</taxon>
        <taxon>Ixodida</taxon>
        <taxon>Ixodoidea</taxon>
        <taxon>Ixodidae</taxon>
        <taxon>Rhipicephalinae</taxon>
        <taxon>Rhipicephalus</taxon>
        <taxon>Boophilus</taxon>
    </lineage>
</organism>
<dbReference type="Proteomes" id="UP000821866">
    <property type="component" value="Chromosome 9"/>
</dbReference>
<keyword evidence="3" id="KW-1185">Reference proteome</keyword>
<feature type="compositionally biased region" description="Low complexity" evidence="1">
    <location>
        <begin position="49"/>
        <end position="65"/>
    </location>
</feature>
<evidence type="ECO:0000256" key="1">
    <source>
        <dbReference type="SAM" id="MobiDB-lite"/>
    </source>
</evidence>
<feature type="region of interest" description="Disordered" evidence="1">
    <location>
        <begin position="111"/>
        <end position="201"/>
    </location>
</feature>
<dbReference type="AlphaFoldDB" id="A0A9J6D6A4"/>
<feature type="region of interest" description="Disordered" evidence="1">
    <location>
        <begin position="45"/>
        <end position="76"/>
    </location>
</feature>
<comment type="caution">
    <text evidence="2">The sequence shown here is derived from an EMBL/GenBank/DDBJ whole genome shotgun (WGS) entry which is preliminary data.</text>
</comment>
<dbReference type="EMBL" id="JABSTU010000011">
    <property type="protein sequence ID" value="KAH8009619.1"/>
    <property type="molecule type" value="Genomic_DNA"/>
</dbReference>
<name>A0A9J6D6A4_RHIMP</name>
<feature type="compositionally biased region" description="Low complexity" evidence="1">
    <location>
        <begin position="152"/>
        <end position="178"/>
    </location>
</feature>
<sequence length="253" mass="26230">MQGTSINFVLRTNFVLRARHTEVHHFSSVDYVIILMPLLRREDGERHPLPSTGPTSSSTKSSFVSEADRETGTPGVVVTTTSSMLTASSVDANPDGGVTAKTASMVMTSTSVTAQSGRGELTADSSTTSSTATTSTSTTKASATPQKGLPNRSSSSAVTTTTTTTTSTTTTTRTTVSSRSERKASVGHREADGICGGESQLDTIDATGRESGLLEASHSMCSKDAINPSADQDLGKDRDCDGGNVANEGFCMA</sequence>
<feature type="compositionally biased region" description="Basic and acidic residues" evidence="1">
    <location>
        <begin position="179"/>
        <end position="192"/>
    </location>
</feature>
<evidence type="ECO:0000313" key="3">
    <source>
        <dbReference type="Proteomes" id="UP000821866"/>
    </source>
</evidence>
<accession>A0A9J6D6A4</accession>
<gene>
    <name evidence="2" type="ORF">HPB51_018887</name>
</gene>
<feature type="compositionally biased region" description="Low complexity" evidence="1">
    <location>
        <begin position="122"/>
        <end position="144"/>
    </location>
</feature>
<evidence type="ECO:0000313" key="2">
    <source>
        <dbReference type="EMBL" id="KAH8009619.1"/>
    </source>
</evidence>
<reference evidence="2" key="1">
    <citation type="journal article" date="2020" name="Cell">
        <title>Large-Scale Comparative Analyses of Tick Genomes Elucidate Their Genetic Diversity and Vector Capacities.</title>
        <authorList>
            <consortium name="Tick Genome and Microbiome Consortium (TIGMIC)"/>
            <person name="Jia N."/>
            <person name="Wang J."/>
            <person name="Shi W."/>
            <person name="Du L."/>
            <person name="Sun Y."/>
            <person name="Zhan W."/>
            <person name="Jiang J.F."/>
            <person name="Wang Q."/>
            <person name="Zhang B."/>
            <person name="Ji P."/>
            <person name="Bell-Sakyi L."/>
            <person name="Cui X.M."/>
            <person name="Yuan T.T."/>
            <person name="Jiang B.G."/>
            <person name="Yang W.F."/>
            <person name="Lam T.T."/>
            <person name="Chang Q.C."/>
            <person name="Ding S.J."/>
            <person name="Wang X.J."/>
            <person name="Zhu J.G."/>
            <person name="Ruan X.D."/>
            <person name="Zhao L."/>
            <person name="Wei J.T."/>
            <person name="Ye R.Z."/>
            <person name="Que T.C."/>
            <person name="Du C.H."/>
            <person name="Zhou Y.H."/>
            <person name="Cheng J.X."/>
            <person name="Dai P.F."/>
            <person name="Guo W.B."/>
            <person name="Han X.H."/>
            <person name="Huang E.J."/>
            <person name="Li L.F."/>
            <person name="Wei W."/>
            <person name="Gao Y.C."/>
            <person name="Liu J.Z."/>
            <person name="Shao H.Z."/>
            <person name="Wang X."/>
            <person name="Wang C.C."/>
            <person name="Yang T.C."/>
            <person name="Huo Q.B."/>
            <person name="Li W."/>
            <person name="Chen H.Y."/>
            <person name="Chen S.E."/>
            <person name="Zhou L.G."/>
            <person name="Ni X.B."/>
            <person name="Tian J.H."/>
            <person name="Sheng Y."/>
            <person name="Liu T."/>
            <person name="Pan Y.S."/>
            <person name="Xia L.Y."/>
            <person name="Li J."/>
            <person name="Zhao F."/>
            <person name="Cao W.C."/>
        </authorList>
    </citation>
    <scope>NUCLEOTIDE SEQUENCE</scope>
    <source>
        <strain evidence="2">Rmic-2018</strain>
    </source>
</reference>
<proteinExistence type="predicted"/>